<protein>
    <submittedName>
        <fullName evidence="2">Uncharacterized protein</fullName>
    </submittedName>
</protein>
<dbReference type="EMBL" id="BQNB010019333">
    <property type="protein sequence ID" value="GJT84184.1"/>
    <property type="molecule type" value="Genomic_DNA"/>
</dbReference>
<gene>
    <name evidence="2" type="ORF">Tco_1058526</name>
</gene>
<organism evidence="2 3">
    <name type="scientific">Tanacetum coccineum</name>
    <dbReference type="NCBI Taxonomy" id="301880"/>
    <lineage>
        <taxon>Eukaryota</taxon>
        <taxon>Viridiplantae</taxon>
        <taxon>Streptophyta</taxon>
        <taxon>Embryophyta</taxon>
        <taxon>Tracheophyta</taxon>
        <taxon>Spermatophyta</taxon>
        <taxon>Magnoliopsida</taxon>
        <taxon>eudicotyledons</taxon>
        <taxon>Gunneridae</taxon>
        <taxon>Pentapetalae</taxon>
        <taxon>asterids</taxon>
        <taxon>campanulids</taxon>
        <taxon>Asterales</taxon>
        <taxon>Asteraceae</taxon>
        <taxon>Asteroideae</taxon>
        <taxon>Anthemideae</taxon>
        <taxon>Anthemidinae</taxon>
        <taxon>Tanacetum</taxon>
    </lineage>
</organism>
<comment type="caution">
    <text evidence="2">The sequence shown here is derived from an EMBL/GenBank/DDBJ whole genome shotgun (WGS) entry which is preliminary data.</text>
</comment>
<reference evidence="2" key="1">
    <citation type="journal article" date="2022" name="Int. J. Mol. Sci.">
        <title>Draft Genome of Tanacetum Coccineum: Genomic Comparison of Closely Related Tanacetum-Family Plants.</title>
        <authorList>
            <person name="Yamashiro T."/>
            <person name="Shiraishi A."/>
            <person name="Nakayama K."/>
            <person name="Satake H."/>
        </authorList>
    </citation>
    <scope>NUCLEOTIDE SEQUENCE</scope>
</reference>
<reference evidence="2" key="2">
    <citation type="submission" date="2022-01" db="EMBL/GenBank/DDBJ databases">
        <authorList>
            <person name="Yamashiro T."/>
            <person name="Shiraishi A."/>
            <person name="Satake H."/>
            <person name="Nakayama K."/>
        </authorList>
    </citation>
    <scope>NUCLEOTIDE SEQUENCE</scope>
</reference>
<name>A0ABQ5H9A8_9ASTR</name>
<feature type="transmembrane region" description="Helical" evidence="1">
    <location>
        <begin position="38"/>
        <end position="71"/>
    </location>
</feature>
<dbReference type="Proteomes" id="UP001151760">
    <property type="component" value="Unassembled WGS sequence"/>
</dbReference>
<evidence type="ECO:0000313" key="3">
    <source>
        <dbReference type="Proteomes" id="UP001151760"/>
    </source>
</evidence>
<keyword evidence="1" id="KW-1133">Transmembrane helix</keyword>
<sequence>MNDCVSLHRLHNWYFSSINLFPPAGAQHSPDIFLSPDLLLVMIVVSVAVIVAIVVVVVVMVIVIVVSLVVFPFPFIAFPDSCSPTLNCLLDQCNIPYVQDSVASQFSIAKLDDFQSLKVLSMKIGAGSRWRISIKTDTCILKNDVSIDSFRKPPKNWISLNKQPATTTGNGGKKTGGEERKMERYCWFLKESKETSLLQSLRPCMRQSTWPVNWL</sequence>
<evidence type="ECO:0000313" key="2">
    <source>
        <dbReference type="EMBL" id="GJT84184.1"/>
    </source>
</evidence>
<evidence type="ECO:0000256" key="1">
    <source>
        <dbReference type="SAM" id="Phobius"/>
    </source>
</evidence>
<keyword evidence="1" id="KW-0812">Transmembrane</keyword>
<keyword evidence="1" id="KW-0472">Membrane</keyword>
<accession>A0ABQ5H9A8</accession>
<keyword evidence="3" id="KW-1185">Reference proteome</keyword>
<proteinExistence type="predicted"/>